<feature type="domain" description="LicD/FKTN/FKRP nucleotidyltransferase" evidence="1">
    <location>
        <begin position="24"/>
        <end position="250"/>
    </location>
</feature>
<protein>
    <submittedName>
        <fullName evidence="2">Lipopolysaccharide cholinephosphotransferase LicD1</fullName>
    </submittedName>
</protein>
<dbReference type="PANTHER" id="PTHR43404:SF2">
    <property type="entry name" value="LIPOPOLYSACCHARIDE CHOLINEPHOSPHOTRANSFERASE LICD"/>
    <property type="match status" value="1"/>
</dbReference>
<evidence type="ECO:0000313" key="2">
    <source>
        <dbReference type="EMBL" id="PCS00436.1"/>
    </source>
</evidence>
<dbReference type="RefSeq" id="WP_096817751.1">
    <property type="nucleotide sequence ID" value="NZ_JXJU01000004.1"/>
</dbReference>
<reference evidence="2 3" key="1">
    <citation type="submission" date="2014-12" db="EMBL/GenBank/DDBJ databases">
        <title>Draft genome sequences of 10 type strains of Lactococcus.</title>
        <authorList>
            <person name="Sun Z."/>
            <person name="Zhong Z."/>
            <person name="Liu W."/>
            <person name="Zhang W."/>
            <person name="Zhang H."/>
        </authorList>
    </citation>
    <scope>NUCLEOTIDE SEQUENCE [LARGE SCALE GENOMIC DNA]</scope>
    <source>
        <strain evidence="2 3">JCM 16395</strain>
    </source>
</reference>
<dbReference type="OrthoDB" id="9786100at2"/>
<dbReference type="AlphaFoldDB" id="A0A2A5RMD0"/>
<dbReference type="InterPro" id="IPR052942">
    <property type="entry name" value="LPS_cholinephosphotransferase"/>
</dbReference>
<evidence type="ECO:0000313" key="3">
    <source>
        <dbReference type="Proteomes" id="UP000218181"/>
    </source>
</evidence>
<organism evidence="2 3">
    <name type="scientific">Lactococcus fujiensis JCM 16395</name>
    <dbReference type="NCBI Taxonomy" id="1291764"/>
    <lineage>
        <taxon>Bacteria</taxon>
        <taxon>Bacillati</taxon>
        <taxon>Bacillota</taxon>
        <taxon>Bacilli</taxon>
        <taxon>Lactobacillales</taxon>
        <taxon>Streptococcaceae</taxon>
        <taxon>Lactococcus</taxon>
    </lineage>
</organism>
<evidence type="ECO:0000259" key="1">
    <source>
        <dbReference type="Pfam" id="PF04991"/>
    </source>
</evidence>
<dbReference type="InterPro" id="IPR007074">
    <property type="entry name" value="LicD/FKTN/FKRP_NTP_transf"/>
</dbReference>
<sequence>MKEITKEELKTIQLEIISYVDSLCRQHQIEYSISAGTLLGAVKYRGYIPWDDDIDIMLTRPNYEKLLHLLSSNLPQNLSLLYFKVQPTFLPMSKLYDNRTFYRSSLDKLNNQTGIFIDIFPIDSLPNNEKEGERFKQAVRKEVTNLTSTRAGLAYASSEKLIYSLAKSVLWLPAHLHYRGKNMLLAEKVDALMQKYNNQGTLFCNYVFSPPKKTAYFPKLIFKSYEDIHFENLILRKITNHKPYLDELYHSWQLPPKKRDIKNHAYYHWYWKSPPK</sequence>
<gene>
    <name evidence="2" type="ORF">RT41_GL001323</name>
</gene>
<dbReference type="GO" id="GO:0009100">
    <property type="term" value="P:glycoprotein metabolic process"/>
    <property type="evidence" value="ECO:0007669"/>
    <property type="project" value="UniProtKB-ARBA"/>
</dbReference>
<accession>A0A2A5RMD0</accession>
<name>A0A2A5RMD0_9LACT</name>
<dbReference type="GO" id="GO:0016740">
    <property type="term" value="F:transferase activity"/>
    <property type="evidence" value="ECO:0007669"/>
    <property type="project" value="UniProtKB-KW"/>
</dbReference>
<dbReference type="STRING" id="1291764.GCA_001311235_02048"/>
<dbReference type="PANTHER" id="PTHR43404">
    <property type="entry name" value="LIPOPOLYSACCHARIDE CHOLINEPHOSPHOTRANSFERASE LICD"/>
    <property type="match status" value="1"/>
</dbReference>
<keyword evidence="3" id="KW-1185">Reference proteome</keyword>
<dbReference type="EMBL" id="JXJU01000004">
    <property type="protein sequence ID" value="PCS00436.1"/>
    <property type="molecule type" value="Genomic_DNA"/>
</dbReference>
<comment type="caution">
    <text evidence="2">The sequence shown here is derived from an EMBL/GenBank/DDBJ whole genome shotgun (WGS) entry which is preliminary data.</text>
</comment>
<dbReference type="Pfam" id="PF04991">
    <property type="entry name" value="LicD"/>
    <property type="match status" value="1"/>
</dbReference>
<keyword evidence="2" id="KW-0808">Transferase</keyword>
<dbReference type="Proteomes" id="UP000218181">
    <property type="component" value="Unassembled WGS sequence"/>
</dbReference>
<proteinExistence type="predicted"/>